<evidence type="ECO:0000256" key="4">
    <source>
        <dbReference type="ARBA" id="ARBA00022679"/>
    </source>
</evidence>
<evidence type="ECO:0000256" key="5">
    <source>
        <dbReference type="ARBA" id="ARBA00022691"/>
    </source>
</evidence>
<reference evidence="13" key="1">
    <citation type="submission" date="2023-08" db="EMBL/GenBank/DDBJ databases">
        <authorList>
            <person name="Chen Y."/>
            <person name="Shah S."/>
            <person name="Dougan E. K."/>
            <person name="Thang M."/>
            <person name="Chan C."/>
        </authorList>
    </citation>
    <scope>NUCLEOTIDE SEQUENCE</scope>
</reference>
<dbReference type="GO" id="GO:0052906">
    <property type="term" value="F:tRNA (guanine(37)-N1)-methyltransferase activity"/>
    <property type="evidence" value="ECO:0007669"/>
    <property type="project" value="UniProtKB-UniRule"/>
</dbReference>
<accession>A0AA36JLF3</accession>
<comment type="catalytic activity">
    <reaction evidence="9 10">
        <text>guanosine(37) in tRNA + S-adenosyl-L-methionine = N(1)-methylguanosine(37) in tRNA + S-adenosyl-L-homocysteine + H(+)</text>
        <dbReference type="Rhea" id="RHEA:36899"/>
        <dbReference type="Rhea" id="RHEA-COMP:10145"/>
        <dbReference type="Rhea" id="RHEA-COMP:10147"/>
        <dbReference type="ChEBI" id="CHEBI:15378"/>
        <dbReference type="ChEBI" id="CHEBI:57856"/>
        <dbReference type="ChEBI" id="CHEBI:59789"/>
        <dbReference type="ChEBI" id="CHEBI:73542"/>
        <dbReference type="ChEBI" id="CHEBI:74269"/>
        <dbReference type="EC" id="2.1.1.228"/>
    </reaction>
</comment>
<dbReference type="GO" id="GO:0005759">
    <property type="term" value="C:mitochondrial matrix"/>
    <property type="evidence" value="ECO:0007669"/>
    <property type="project" value="UniProtKB-SubCell"/>
</dbReference>
<dbReference type="Gene3D" id="3.40.50.150">
    <property type="entry name" value="Vaccinia Virus protein VP39"/>
    <property type="match status" value="1"/>
</dbReference>
<comment type="caution">
    <text evidence="13">The sequence shown here is derived from an EMBL/GenBank/DDBJ whole genome shotgun (WGS) entry which is preliminary data.</text>
</comment>
<protein>
    <recommendedName>
        <fullName evidence="10">tRNA (guanine(37)-N1)-methyltransferase</fullName>
        <ecNumber evidence="10">2.1.1.228</ecNumber>
    </recommendedName>
    <alternativeName>
        <fullName evidence="10">M1G-methyltransferase</fullName>
    </alternativeName>
    <alternativeName>
        <fullName evidence="10">tRNA [GM37] methyltransferase</fullName>
    </alternativeName>
    <alternativeName>
        <fullName evidence="10">tRNA methyltransferase 5 homolog</fullName>
    </alternativeName>
</protein>
<dbReference type="InterPro" id="IPR056744">
    <property type="entry name" value="TRM5/TYW2-like_N"/>
</dbReference>
<dbReference type="GO" id="GO:0070901">
    <property type="term" value="P:mitochondrial tRNA methylation"/>
    <property type="evidence" value="ECO:0007669"/>
    <property type="project" value="UniProtKB-ARBA"/>
</dbReference>
<evidence type="ECO:0000256" key="9">
    <source>
        <dbReference type="ARBA" id="ARBA00047783"/>
    </source>
</evidence>
<keyword evidence="7 10" id="KW-0496">Mitochondrion</keyword>
<evidence type="ECO:0000256" key="7">
    <source>
        <dbReference type="ARBA" id="ARBA00023128"/>
    </source>
</evidence>
<comment type="subunit">
    <text evidence="10">Monomer.</text>
</comment>
<dbReference type="InterPro" id="IPR056743">
    <property type="entry name" value="TRM5-TYW2-like_MTfase"/>
</dbReference>
<keyword evidence="8 10" id="KW-0539">Nucleus</keyword>
<proteinExistence type="inferred from homology"/>
<dbReference type="GO" id="GO:0005634">
    <property type="term" value="C:nucleus"/>
    <property type="evidence" value="ECO:0007669"/>
    <property type="project" value="UniProtKB-SubCell"/>
</dbReference>
<keyword evidence="6 10" id="KW-0819">tRNA processing</keyword>
<evidence type="ECO:0000313" key="13">
    <source>
        <dbReference type="EMBL" id="CAJ1408407.1"/>
    </source>
</evidence>
<feature type="binding site" evidence="10">
    <location>
        <begin position="299"/>
        <end position="300"/>
    </location>
    <ligand>
        <name>S-adenosyl-L-methionine</name>
        <dbReference type="ChEBI" id="CHEBI:59789"/>
    </ligand>
</feature>
<dbReference type="EMBL" id="CAUJNA010003718">
    <property type="protein sequence ID" value="CAJ1408407.1"/>
    <property type="molecule type" value="Genomic_DNA"/>
</dbReference>
<dbReference type="Proteomes" id="UP001178507">
    <property type="component" value="Unassembled WGS sequence"/>
</dbReference>
<evidence type="ECO:0000256" key="2">
    <source>
        <dbReference type="ARBA" id="ARBA00022490"/>
    </source>
</evidence>
<dbReference type="Pfam" id="PF02475">
    <property type="entry name" value="TRM5-TYW2_MTfase"/>
    <property type="match status" value="1"/>
</dbReference>
<dbReference type="GO" id="GO:0002939">
    <property type="term" value="P:tRNA N1-guanine methylation"/>
    <property type="evidence" value="ECO:0007669"/>
    <property type="project" value="TreeGrafter"/>
</dbReference>
<keyword evidence="2 10" id="KW-0963">Cytoplasm</keyword>
<dbReference type="Pfam" id="PF25133">
    <property type="entry name" value="TYW2_N_2"/>
    <property type="match status" value="1"/>
</dbReference>
<comment type="subcellular location">
    <subcellularLocation>
        <location evidence="10">Mitochondrion matrix</location>
    </subcellularLocation>
    <subcellularLocation>
        <location evidence="10">Nucleus</location>
    </subcellularLocation>
    <subcellularLocation>
        <location evidence="10">Cytoplasm</location>
    </subcellularLocation>
    <text evidence="10">Predominantly in the mitochondria and in the nucleus.</text>
</comment>
<dbReference type="SUPFAM" id="SSF53335">
    <property type="entry name" value="S-adenosyl-L-methionine-dependent methyltransferases"/>
    <property type="match status" value="1"/>
</dbReference>
<dbReference type="AlphaFoldDB" id="A0AA36JLF3"/>
<evidence type="ECO:0000259" key="12">
    <source>
        <dbReference type="PROSITE" id="PS51684"/>
    </source>
</evidence>
<dbReference type="EC" id="2.1.1.228" evidence="10"/>
<name>A0AA36JLF3_9DINO</name>
<organism evidence="13 14">
    <name type="scientific">Effrenium voratum</name>
    <dbReference type="NCBI Taxonomy" id="2562239"/>
    <lineage>
        <taxon>Eukaryota</taxon>
        <taxon>Sar</taxon>
        <taxon>Alveolata</taxon>
        <taxon>Dinophyceae</taxon>
        <taxon>Suessiales</taxon>
        <taxon>Symbiodiniaceae</taxon>
        <taxon>Effrenium</taxon>
    </lineage>
</organism>
<dbReference type="FunFam" id="3.30.300.110:FF:000001">
    <property type="entry name" value="tRNA (guanine(37)-N1)-methyltransferase"/>
    <property type="match status" value="1"/>
</dbReference>
<dbReference type="Gene3D" id="3.30.300.110">
    <property type="entry name" value="Met-10+ protein-like domains"/>
    <property type="match status" value="1"/>
</dbReference>
<dbReference type="PANTHER" id="PTHR23245">
    <property type="entry name" value="TRNA METHYLTRANSFERASE"/>
    <property type="match status" value="1"/>
</dbReference>
<keyword evidence="4 10" id="KW-0808">Transferase</keyword>
<dbReference type="InterPro" id="IPR030382">
    <property type="entry name" value="MeTrfase_TRM5/TYW2"/>
</dbReference>
<comment type="similarity">
    <text evidence="10">Belongs to the TRM5 / TYW2 family.</text>
</comment>
<comment type="similarity">
    <text evidence="1">Belongs to the class I-like SAM-binding methyltransferase superfamily. TRM5/TYW2 family.</text>
</comment>
<evidence type="ECO:0000256" key="3">
    <source>
        <dbReference type="ARBA" id="ARBA00022603"/>
    </source>
</evidence>
<gene>
    <name evidence="13" type="ORF">EVOR1521_LOCUS29835</name>
</gene>
<dbReference type="PANTHER" id="PTHR23245:SF36">
    <property type="entry name" value="TRNA (GUANINE(37)-N1)-METHYLTRANSFERASE"/>
    <property type="match status" value="1"/>
</dbReference>
<dbReference type="PROSITE" id="PS51684">
    <property type="entry name" value="SAM_MT_TRM5_TYW2"/>
    <property type="match status" value="1"/>
</dbReference>
<evidence type="ECO:0000256" key="11">
    <source>
        <dbReference type="SAM" id="MobiDB-lite"/>
    </source>
</evidence>
<evidence type="ECO:0000313" key="14">
    <source>
        <dbReference type="Proteomes" id="UP001178507"/>
    </source>
</evidence>
<keyword evidence="5 10" id="KW-0949">S-adenosyl-L-methionine</keyword>
<feature type="binding site" evidence="10">
    <location>
        <position position="320"/>
    </location>
    <ligand>
        <name>S-adenosyl-L-methionine</name>
        <dbReference type="ChEBI" id="CHEBI:59789"/>
    </ligand>
</feature>
<feature type="binding site" evidence="10">
    <location>
        <position position="206"/>
    </location>
    <ligand>
        <name>S-adenosyl-L-methionine</name>
        <dbReference type="ChEBI" id="CHEBI:59789"/>
    </ligand>
</feature>
<dbReference type="HAMAP" id="MF_03152">
    <property type="entry name" value="TRM5"/>
    <property type="match status" value="1"/>
</dbReference>
<feature type="binding site" evidence="10">
    <location>
        <begin position="251"/>
        <end position="252"/>
    </location>
    <ligand>
        <name>S-adenosyl-L-methionine</name>
        <dbReference type="ChEBI" id="CHEBI:59789"/>
    </ligand>
</feature>
<feature type="domain" description="SAM-dependent methyltransferase TRM5/TYW2-type" evidence="12">
    <location>
        <begin position="117"/>
        <end position="431"/>
    </location>
</feature>
<evidence type="ECO:0000256" key="6">
    <source>
        <dbReference type="ARBA" id="ARBA00022694"/>
    </source>
</evidence>
<evidence type="ECO:0000256" key="8">
    <source>
        <dbReference type="ARBA" id="ARBA00023242"/>
    </source>
</evidence>
<evidence type="ECO:0000256" key="1">
    <source>
        <dbReference type="ARBA" id="ARBA00009775"/>
    </source>
</evidence>
<sequence>MALDRSKVEERFEVLALEVPARRTGEFLKRLAPNLLNVARRKNVESLPDTASKLILLSRTVTDIESLPSDAAWVEELVSSGAVKVTKFEVTLGYEHFTAEEVLRKLLPAGMEIPSSFEQAGHVAHLNLRDSQLPYKHLIGQVILEKNKSVKTVVNKTGKIETEFRTFPMEHLAGEPSTVVCLKEHQCFFEFEYRDVYWNSRLQEEHGRLIETLFMRSSPARRVLADCTCGVGPFSIPTTKLTNGVVSHANDLNPASIHWLRRSVELNKLPHVLELEELPFHSERFDPEGSLLVIHPPGDARQFIPNLFEKRHPVTHAVFNLPAAGVELLDCFRGLDYDKQGLPRPLVCCYTFSDGLASLLREWTGPAAPALAGGAKDGGRRPGRHWRHSSGGAPGAQCGTHTAYVLRLLPGAPTHRGAYANRSATGEETEA</sequence>
<comment type="function">
    <text evidence="10">Specifically methylates the N1 position of guanosine-37 in various cytoplasmic and mitochondrial tRNAs. Methylation is not dependent on the nature of the nucleoside 5' of the target nucleoside. This is the first step in the biosynthesis of wybutosine (yW), a modified base adjacent to the anticodon of tRNAs and required for accurate decoding.</text>
</comment>
<dbReference type="InterPro" id="IPR025792">
    <property type="entry name" value="tRNA_Gua_MeTrfase_euk"/>
</dbReference>
<keyword evidence="3 10" id="KW-0489">Methyltransferase</keyword>
<evidence type="ECO:0000256" key="10">
    <source>
        <dbReference type="HAMAP-Rule" id="MF_03152"/>
    </source>
</evidence>
<feature type="region of interest" description="Disordered" evidence="11">
    <location>
        <begin position="371"/>
        <end position="397"/>
    </location>
</feature>
<dbReference type="InterPro" id="IPR029063">
    <property type="entry name" value="SAM-dependent_MTases_sf"/>
</dbReference>
<keyword evidence="14" id="KW-1185">Reference proteome</keyword>